<evidence type="ECO:0000256" key="1">
    <source>
        <dbReference type="SAM" id="MobiDB-lite"/>
    </source>
</evidence>
<dbReference type="Proteomes" id="UP000837857">
    <property type="component" value="Chromosome 22"/>
</dbReference>
<gene>
    <name evidence="2" type="ORF">IPOD504_LOCUS9159</name>
</gene>
<accession>A0ABN8IEQ0</accession>
<name>A0ABN8IEQ0_9NEOP</name>
<protein>
    <submittedName>
        <fullName evidence="2">Uncharacterized protein</fullName>
    </submittedName>
</protein>
<evidence type="ECO:0000313" key="3">
    <source>
        <dbReference type="Proteomes" id="UP000837857"/>
    </source>
</evidence>
<keyword evidence="3" id="KW-1185">Reference proteome</keyword>
<dbReference type="EMBL" id="OW152834">
    <property type="protein sequence ID" value="CAH2055859.1"/>
    <property type="molecule type" value="Genomic_DNA"/>
</dbReference>
<proteinExistence type="predicted"/>
<feature type="non-terminal residue" evidence="2">
    <location>
        <position position="83"/>
    </location>
</feature>
<sequence>MPLPRHAPPEGARPEGAPPEGTPQFGPAASVRVAPPQFGAPVRYLRSRFRAVVCEPQPREGRALTFKTVEANVLEWYTQPRFS</sequence>
<organism evidence="2 3">
    <name type="scientific">Iphiclides podalirius</name>
    <name type="common">scarce swallowtail</name>
    <dbReference type="NCBI Taxonomy" id="110791"/>
    <lineage>
        <taxon>Eukaryota</taxon>
        <taxon>Metazoa</taxon>
        <taxon>Ecdysozoa</taxon>
        <taxon>Arthropoda</taxon>
        <taxon>Hexapoda</taxon>
        <taxon>Insecta</taxon>
        <taxon>Pterygota</taxon>
        <taxon>Neoptera</taxon>
        <taxon>Endopterygota</taxon>
        <taxon>Lepidoptera</taxon>
        <taxon>Glossata</taxon>
        <taxon>Ditrysia</taxon>
        <taxon>Papilionoidea</taxon>
        <taxon>Papilionidae</taxon>
        <taxon>Papilioninae</taxon>
        <taxon>Iphiclides</taxon>
    </lineage>
</organism>
<feature type="region of interest" description="Disordered" evidence="1">
    <location>
        <begin position="1"/>
        <end position="32"/>
    </location>
</feature>
<reference evidence="2" key="1">
    <citation type="submission" date="2022-03" db="EMBL/GenBank/DDBJ databases">
        <authorList>
            <person name="Martin H S."/>
        </authorList>
    </citation>
    <scope>NUCLEOTIDE SEQUENCE</scope>
</reference>
<evidence type="ECO:0000313" key="2">
    <source>
        <dbReference type="EMBL" id="CAH2055859.1"/>
    </source>
</evidence>